<proteinExistence type="predicted"/>
<keyword evidence="3" id="KW-1185">Reference proteome</keyword>
<evidence type="ECO:0000259" key="1">
    <source>
        <dbReference type="Pfam" id="PF07007"/>
    </source>
</evidence>
<reference evidence="2" key="1">
    <citation type="journal article" date="2021" name="Front. Microbiol.">
        <title>Comprehensive Comparative Genomics and Phenotyping of Methylobacterium Species.</title>
        <authorList>
            <person name="Alessa O."/>
            <person name="Ogura Y."/>
            <person name="Fujitani Y."/>
            <person name="Takami H."/>
            <person name="Hayashi T."/>
            <person name="Sahin N."/>
            <person name="Tani A."/>
        </authorList>
    </citation>
    <scope>NUCLEOTIDE SEQUENCE</scope>
    <source>
        <strain evidence="2">KCTC 52305</strain>
    </source>
</reference>
<sequence>MHKALDEADRKLNAAYKKAQLVIEQDDRGQDGKARAAWTAQLAAAQRAWIAFRDADCGDLVVSEWNSGSGATAAAYACRYDKTVQRTEEILSRYPLH</sequence>
<dbReference type="Proteomes" id="UP001055167">
    <property type="component" value="Unassembled WGS sequence"/>
</dbReference>
<name>A0ABQ4R9Y7_9HYPH</name>
<feature type="domain" description="Lysozyme inhibitor LprI-like N-terminal" evidence="1">
    <location>
        <begin position="2"/>
        <end position="89"/>
    </location>
</feature>
<protein>
    <recommendedName>
        <fullName evidence="1">Lysozyme inhibitor LprI-like N-terminal domain-containing protein</fullName>
    </recommendedName>
</protein>
<dbReference type="EMBL" id="BPQH01000049">
    <property type="protein sequence ID" value="GJD54059.1"/>
    <property type="molecule type" value="Genomic_DNA"/>
</dbReference>
<dbReference type="Pfam" id="PF07007">
    <property type="entry name" value="LprI"/>
    <property type="match status" value="1"/>
</dbReference>
<organism evidence="2 3">
    <name type="scientific">Methylobacterium crusticola</name>
    <dbReference type="NCBI Taxonomy" id="1697972"/>
    <lineage>
        <taxon>Bacteria</taxon>
        <taxon>Pseudomonadati</taxon>
        <taxon>Pseudomonadota</taxon>
        <taxon>Alphaproteobacteria</taxon>
        <taxon>Hyphomicrobiales</taxon>
        <taxon>Methylobacteriaceae</taxon>
        <taxon>Methylobacterium</taxon>
    </lineage>
</organism>
<evidence type="ECO:0000313" key="2">
    <source>
        <dbReference type="EMBL" id="GJD54059.1"/>
    </source>
</evidence>
<gene>
    <name evidence="2" type="ORF">OPKNFCMD_6840</name>
</gene>
<comment type="caution">
    <text evidence="2">The sequence shown here is derived from an EMBL/GenBank/DDBJ whole genome shotgun (WGS) entry which is preliminary data.</text>
</comment>
<dbReference type="Gene3D" id="1.20.1270.180">
    <property type="match status" value="1"/>
</dbReference>
<accession>A0ABQ4R9Y7</accession>
<dbReference type="InterPro" id="IPR009739">
    <property type="entry name" value="LprI-like_N"/>
</dbReference>
<reference evidence="2" key="2">
    <citation type="submission" date="2021-08" db="EMBL/GenBank/DDBJ databases">
        <authorList>
            <person name="Tani A."/>
            <person name="Ola A."/>
            <person name="Ogura Y."/>
            <person name="Katsura K."/>
            <person name="Hayashi T."/>
        </authorList>
    </citation>
    <scope>NUCLEOTIDE SEQUENCE</scope>
    <source>
        <strain evidence="2">KCTC 52305</strain>
    </source>
</reference>
<evidence type="ECO:0000313" key="3">
    <source>
        <dbReference type="Proteomes" id="UP001055167"/>
    </source>
</evidence>